<evidence type="ECO:0000256" key="3">
    <source>
        <dbReference type="SAM" id="SignalP"/>
    </source>
</evidence>
<evidence type="ECO:0000256" key="2">
    <source>
        <dbReference type="ARBA" id="ARBA00023157"/>
    </source>
</evidence>
<evidence type="ECO:0000313" key="5">
    <source>
        <dbReference type="EMBL" id="EQC28308.1"/>
    </source>
</evidence>
<dbReference type="AlphaFoldDB" id="T0R8A8"/>
<evidence type="ECO:0000256" key="1">
    <source>
        <dbReference type="ARBA" id="ARBA00022737"/>
    </source>
</evidence>
<sequence length="1197" mass="125084">MRAAVIASYLGLLVASAVHGACSAFDENTDYPGNDIGTTNQAKPENCCADCAAFSGCKAYVWVPRDGGVCLLKSEASGKYPAQGARAATLLTSAPSLTGSCPTPEANTDYPGNDLGRTQRASMDLCCNDCEATKGCARYVYYNGDCILKSAGGTKSSFPGATAASFVPKGSTPAPPVAPTSAPATGKCSAFEDNTDYPGNDLGTTYQAKAENCCADCAALNGCKAYVWAPRDGGVCLLKSASSGKSYAEGARAATMVVSVPPLTGSCPVVEANTDYTGNDLGRTQRASIDLCCNDCEATKDCARFVYYGGECILKTGGGTKSSFPGATAASFVPKGSGNTTTPAPTPATDGTCSVIEENTDYVGNDIGTTNRAKAEDCCADCVANPDCKVYVWSQGVCILKSANTGKTSSPGARAATVRARIPTAPPMVGCPAIQDDVDYPGNDLTTTYQTAAEFCCADCTGTPGCRGFVWSAMSGACRLKTAVGSPVKSVGNRASILPRLNTATCSDFQNDVDYPGNDIGSTSRASAADCCGDCAEFNGCTLYVWSNDFGGTCYLKSAKSDPSPFPGAKAGVYTRSVAPVPVVTPAPAPSAIKTSVFGSYPSPSVAFAYVPNMQWIPSSKLEAGDIGDIDILKPFPLPSPAEMMAAHDAKPKPLLEEGTNTLYFPLAQSVGECAVMTSSSGYAFFTYVPSTQICVVHNFASPTTTTFALFPTQSPMVLSQAVPQDFQLGVDTNPSSTLAGCQAGCSSLAACAAVTYTDKTCTFYGPAPAKQAGILAGWVSDPISWNEVPNSMQYLTMPSRSLDLTKYTTQVATTAKTVGDCALAAQQKKLPLFSFEISAKKCTLVKAASAAATTSTLLVNYPASPVVLSSAAFATGLTKTAVANMASAADCHKACVPSASGCLGTTFDAAAKRCELLIPAYAPTTTLGWIAASSLPTGAVSPSSVHMYVNAHQDDHELFMSANLYDSFASTSTKIVMIYMSAGDAGARDGWYQAREAGTLASAQSFVKLFGLYNPVRKTEIMTFLGHQITKVTLGNAVHYFLRLSEDGMSNLPNNKAASPMDRPSESYANVAALRSVVVGLMKSEAKGIGNAVVNSQQFKDVDHVLHAMAGQIVFDGVAGDATLSKCLTQNYFWGYQRWLDTINMKDPSLSSQRSMWWALHKAIVKVYPNNSPWYDHCQSLGRQYLALNVAGSGKC</sequence>
<dbReference type="STRING" id="1156394.T0R8A8"/>
<dbReference type="OrthoDB" id="72083at2759"/>
<keyword evidence="3" id="KW-0732">Signal</keyword>
<keyword evidence="2" id="KW-1015">Disulfide bond</keyword>
<dbReference type="GO" id="GO:0005576">
    <property type="term" value="C:extracellular region"/>
    <property type="evidence" value="ECO:0007669"/>
    <property type="project" value="InterPro"/>
</dbReference>
<dbReference type="VEuPathDB" id="FungiDB:SDRG_13989"/>
<dbReference type="Pfam" id="PF14295">
    <property type="entry name" value="PAN_4"/>
    <property type="match status" value="8"/>
</dbReference>
<dbReference type="RefSeq" id="XP_008618312.1">
    <property type="nucleotide sequence ID" value="XM_008620090.1"/>
</dbReference>
<keyword evidence="6" id="KW-1185">Reference proteome</keyword>
<dbReference type="EMBL" id="JH767196">
    <property type="protein sequence ID" value="EQC28308.1"/>
    <property type="molecule type" value="Genomic_DNA"/>
</dbReference>
<gene>
    <name evidence="5" type="ORF">SDRG_13989</name>
</gene>
<feature type="chain" id="PRO_5004571065" description="Apple domain-containing protein" evidence="3">
    <location>
        <begin position="24"/>
        <end position="1197"/>
    </location>
</feature>
<protein>
    <recommendedName>
        <fullName evidence="4">Apple domain-containing protein</fullName>
    </recommendedName>
</protein>
<dbReference type="PROSITE" id="PS50948">
    <property type="entry name" value="PAN"/>
    <property type="match status" value="1"/>
</dbReference>
<reference evidence="5 6" key="1">
    <citation type="submission" date="2012-04" db="EMBL/GenBank/DDBJ databases">
        <title>The Genome Sequence of Saprolegnia declina VS20.</title>
        <authorList>
            <consortium name="The Broad Institute Genome Sequencing Platform"/>
            <person name="Russ C."/>
            <person name="Nusbaum C."/>
            <person name="Tyler B."/>
            <person name="van West P."/>
            <person name="Dieguez-Uribeondo J."/>
            <person name="de Bruijn I."/>
            <person name="Tripathy S."/>
            <person name="Jiang R."/>
            <person name="Young S.K."/>
            <person name="Zeng Q."/>
            <person name="Gargeya S."/>
            <person name="Fitzgerald M."/>
            <person name="Haas B."/>
            <person name="Abouelleil A."/>
            <person name="Alvarado L."/>
            <person name="Arachchi H.M."/>
            <person name="Berlin A."/>
            <person name="Chapman S.B."/>
            <person name="Goldberg J."/>
            <person name="Griggs A."/>
            <person name="Gujja S."/>
            <person name="Hansen M."/>
            <person name="Howarth C."/>
            <person name="Imamovic A."/>
            <person name="Larimer J."/>
            <person name="McCowen C."/>
            <person name="Montmayeur A."/>
            <person name="Murphy C."/>
            <person name="Neiman D."/>
            <person name="Pearson M."/>
            <person name="Priest M."/>
            <person name="Roberts A."/>
            <person name="Saif S."/>
            <person name="Shea T."/>
            <person name="Sisk P."/>
            <person name="Sykes S."/>
            <person name="Wortman J."/>
            <person name="Nusbaum C."/>
            <person name="Birren B."/>
        </authorList>
    </citation>
    <scope>NUCLEOTIDE SEQUENCE [LARGE SCALE GENOMIC DNA]</scope>
    <source>
        <strain evidence="5 6">VS20</strain>
    </source>
</reference>
<dbReference type="SMART" id="SM00223">
    <property type="entry name" value="APPLE"/>
    <property type="match status" value="3"/>
</dbReference>
<dbReference type="Proteomes" id="UP000030762">
    <property type="component" value="Unassembled WGS sequence"/>
</dbReference>
<dbReference type="InParanoid" id="T0R8A8"/>
<accession>T0R8A8</accession>
<dbReference type="CDD" id="cd01100">
    <property type="entry name" value="APPLE_Factor_XI_like"/>
    <property type="match status" value="6"/>
</dbReference>
<name>T0R8A8_SAPDV</name>
<dbReference type="OMA" id="NCCADCA"/>
<feature type="signal peptide" evidence="3">
    <location>
        <begin position="1"/>
        <end position="23"/>
    </location>
</feature>
<feature type="domain" description="Apple" evidence="4">
    <location>
        <begin position="506"/>
        <end position="578"/>
    </location>
</feature>
<dbReference type="InterPro" id="IPR003609">
    <property type="entry name" value="Pan_app"/>
</dbReference>
<dbReference type="PANTHER" id="PTHR33946:SF4">
    <property type="entry name" value="COAGULATION FACTOR XI"/>
    <property type="match status" value="1"/>
</dbReference>
<evidence type="ECO:0000313" key="6">
    <source>
        <dbReference type="Proteomes" id="UP000030762"/>
    </source>
</evidence>
<proteinExistence type="predicted"/>
<keyword evidence="1" id="KW-0677">Repeat</keyword>
<evidence type="ECO:0000259" key="4">
    <source>
        <dbReference type="PROSITE" id="PS50948"/>
    </source>
</evidence>
<dbReference type="Gene3D" id="3.50.4.10">
    <property type="entry name" value="Hepatocyte Growth Factor"/>
    <property type="match status" value="7"/>
</dbReference>
<dbReference type="GO" id="GO:0006508">
    <property type="term" value="P:proteolysis"/>
    <property type="evidence" value="ECO:0007669"/>
    <property type="project" value="InterPro"/>
</dbReference>
<organism evidence="5 6">
    <name type="scientific">Saprolegnia diclina (strain VS20)</name>
    <dbReference type="NCBI Taxonomy" id="1156394"/>
    <lineage>
        <taxon>Eukaryota</taxon>
        <taxon>Sar</taxon>
        <taxon>Stramenopiles</taxon>
        <taxon>Oomycota</taxon>
        <taxon>Saprolegniomycetes</taxon>
        <taxon>Saprolegniales</taxon>
        <taxon>Saprolegniaceae</taxon>
        <taxon>Saprolegnia</taxon>
    </lineage>
</organism>
<dbReference type="GeneID" id="19954716"/>
<dbReference type="PANTHER" id="PTHR33946">
    <property type="match status" value="1"/>
</dbReference>
<dbReference type="InterPro" id="IPR000177">
    <property type="entry name" value="Apple"/>
</dbReference>